<dbReference type="AlphaFoldDB" id="A0A1H3VRK5"/>
<protein>
    <submittedName>
        <fullName evidence="1">Uncharacterized protein</fullName>
    </submittedName>
</protein>
<reference evidence="1 2" key="1">
    <citation type="submission" date="2016-10" db="EMBL/GenBank/DDBJ databases">
        <authorList>
            <person name="de Groot N.N."/>
        </authorList>
    </citation>
    <scope>NUCLEOTIDE SEQUENCE [LARGE SCALE GENOMIC DNA]</scope>
    <source>
        <strain evidence="1 2">DSM 2872</strain>
    </source>
</reference>
<dbReference type="OrthoDB" id="9925232at2"/>
<name>A0A1H3VRK5_SELRU</name>
<dbReference type="Proteomes" id="UP000183469">
    <property type="component" value="Unassembled WGS sequence"/>
</dbReference>
<evidence type="ECO:0000313" key="2">
    <source>
        <dbReference type="Proteomes" id="UP000183469"/>
    </source>
</evidence>
<sequence>MLRLNNSISNVQLEEDYQRYMANHDAVITELNRIELARQEDLKPVEALSSMLMVMPEQVKCRHITIGNFHNGDWIVMEVDAAERNILESYLSSLRRTPNFGAMRVEDLVNGVRITVPMPEGFVW</sequence>
<evidence type="ECO:0000313" key="1">
    <source>
        <dbReference type="EMBL" id="SDZ76874.1"/>
    </source>
</evidence>
<organism evidence="1 2">
    <name type="scientific">Selenomonas ruminantium</name>
    <dbReference type="NCBI Taxonomy" id="971"/>
    <lineage>
        <taxon>Bacteria</taxon>
        <taxon>Bacillati</taxon>
        <taxon>Bacillota</taxon>
        <taxon>Negativicutes</taxon>
        <taxon>Selenomonadales</taxon>
        <taxon>Selenomonadaceae</taxon>
        <taxon>Selenomonas</taxon>
    </lineage>
</organism>
<dbReference type="RefSeq" id="WP_143035116.1">
    <property type="nucleotide sequence ID" value="NZ_FNQG01000002.1"/>
</dbReference>
<proteinExistence type="predicted"/>
<accession>A0A1H3VRK5</accession>
<gene>
    <name evidence="1" type="ORF">SAMN05660648_00472</name>
</gene>
<dbReference type="EMBL" id="FNQG01000002">
    <property type="protein sequence ID" value="SDZ76874.1"/>
    <property type="molecule type" value="Genomic_DNA"/>
</dbReference>